<feature type="transmembrane region" description="Helical" evidence="8">
    <location>
        <begin position="27"/>
        <end position="48"/>
    </location>
</feature>
<reference evidence="10 11" key="1">
    <citation type="journal article" date="2014" name="Genome Announc.">
        <title>Draft genome sequences of eight enterohepatic helicobacter species isolated from both laboratory and wild rodents.</title>
        <authorList>
            <person name="Sheh A."/>
            <person name="Shen Z."/>
            <person name="Fox J.G."/>
        </authorList>
    </citation>
    <scope>NUCLEOTIDE SEQUENCE [LARGE SCALE GENOMIC DNA]</scope>
    <source>
        <strain evidence="10 11">MIT 01-6451</strain>
    </source>
</reference>
<dbReference type="AlphaFoldDB" id="A0A4U8TII6"/>
<evidence type="ECO:0000256" key="3">
    <source>
        <dbReference type="ARBA" id="ARBA00022448"/>
    </source>
</evidence>
<accession>A0A4U8TII6</accession>
<comment type="subcellular location">
    <subcellularLocation>
        <location evidence="1">Cell membrane</location>
        <topology evidence="1">Multi-pass membrane protein</topology>
    </subcellularLocation>
</comment>
<evidence type="ECO:0000313" key="10">
    <source>
        <dbReference type="EMBL" id="TLE00121.1"/>
    </source>
</evidence>
<protein>
    <submittedName>
        <fullName evidence="10">ABC transporter permease</fullName>
    </submittedName>
</protein>
<sequence length="369" mass="41473">MKFSHNGKTQAFYAFIKKEFYHITRDVRTMMILLLMPIVQILLFGFALNTEVNNVKFAVLDLSRDDLSKSITHAFAESNYFDFIEYIDSKKQLETIFNTNVIDMALVFGHDFGRTQQVQIILDASDPNRANIVNMYALNIISHTMTQYTQIHLQTPIIPLTTMLFNPQGKSAYNFVPGLLGMILMLICAMMTSISIVREKEQGSMEIVLVSPVKPIFMIVAKIIPYFVISCVSLVAVLLVCVFALELKIAGNLVLLLGFCMLYIALTLSIGLLVSNIAQTQIVAMLVCGVLFMMPIITLSGMLFPTESMPLILQYVSHIIPTKWFIIGVKKIMIAGLGFSYVIKETCILCAMLFIILLVSLKTFKMRLA</sequence>
<evidence type="ECO:0000313" key="11">
    <source>
        <dbReference type="Proteomes" id="UP000029707"/>
    </source>
</evidence>
<evidence type="ECO:0000259" key="9">
    <source>
        <dbReference type="PROSITE" id="PS51012"/>
    </source>
</evidence>
<dbReference type="InterPro" id="IPR047817">
    <property type="entry name" value="ABC2_TM_bact-type"/>
</dbReference>
<feature type="transmembrane region" description="Helical" evidence="8">
    <location>
        <begin position="175"/>
        <end position="197"/>
    </location>
</feature>
<dbReference type="EMBL" id="JRMQ02000014">
    <property type="protein sequence ID" value="TLE00121.1"/>
    <property type="molecule type" value="Genomic_DNA"/>
</dbReference>
<comment type="caution">
    <text evidence="10">The sequence shown here is derived from an EMBL/GenBank/DDBJ whole genome shotgun (WGS) entry which is preliminary data.</text>
</comment>
<dbReference type="STRING" id="425400.LS65_00420"/>
<evidence type="ECO:0000256" key="4">
    <source>
        <dbReference type="ARBA" id="ARBA00022475"/>
    </source>
</evidence>
<gene>
    <name evidence="10" type="ORF">LS65_008530</name>
</gene>
<evidence type="ECO:0000256" key="2">
    <source>
        <dbReference type="ARBA" id="ARBA00007783"/>
    </source>
</evidence>
<evidence type="ECO:0000256" key="8">
    <source>
        <dbReference type="SAM" id="Phobius"/>
    </source>
</evidence>
<keyword evidence="11" id="KW-1185">Reference proteome</keyword>
<keyword evidence="3" id="KW-0813">Transport</keyword>
<dbReference type="Pfam" id="PF12698">
    <property type="entry name" value="ABC2_membrane_3"/>
    <property type="match status" value="1"/>
</dbReference>
<feature type="domain" description="ABC transmembrane type-2" evidence="9">
    <location>
        <begin position="138"/>
        <end position="367"/>
    </location>
</feature>
<dbReference type="OrthoDB" id="9808686at2"/>
<name>A0A4U8TII6_9HELI</name>
<dbReference type="PANTHER" id="PTHR30294">
    <property type="entry name" value="MEMBRANE COMPONENT OF ABC TRANSPORTER YHHJ-RELATED"/>
    <property type="match status" value="1"/>
</dbReference>
<evidence type="ECO:0000256" key="7">
    <source>
        <dbReference type="ARBA" id="ARBA00023136"/>
    </source>
</evidence>
<dbReference type="GO" id="GO:0140359">
    <property type="term" value="F:ABC-type transporter activity"/>
    <property type="evidence" value="ECO:0007669"/>
    <property type="project" value="InterPro"/>
</dbReference>
<feature type="transmembrane region" description="Helical" evidence="8">
    <location>
        <begin position="282"/>
        <end position="305"/>
    </location>
</feature>
<dbReference type="RefSeq" id="WP_034360389.1">
    <property type="nucleotide sequence ID" value="NZ_CAJUDB010000014.1"/>
</dbReference>
<feature type="transmembrane region" description="Helical" evidence="8">
    <location>
        <begin position="223"/>
        <end position="245"/>
    </location>
</feature>
<comment type="similarity">
    <text evidence="2">Belongs to the ABC-2 integral membrane protein family.</text>
</comment>
<keyword evidence="6 8" id="KW-1133">Transmembrane helix</keyword>
<dbReference type="Proteomes" id="UP000029707">
    <property type="component" value="Unassembled WGS sequence"/>
</dbReference>
<dbReference type="InterPro" id="IPR013525">
    <property type="entry name" value="ABC2_TM"/>
</dbReference>
<proteinExistence type="inferred from homology"/>
<feature type="transmembrane region" description="Helical" evidence="8">
    <location>
        <begin position="251"/>
        <end position="275"/>
    </location>
</feature>
<keyword evidence="7 8" id="KW-0472">Membrane</keyword>
<feature type="transmembrane region" description="Helical" evidence="8">
    <location>
        <begin position="341"/>
        <end position="361"/>
    </location>
</feature>
<evidence type="ECO:0000256" key="5">
    <source>
        <dbReference type="ARBA" id="ARBA00022692"/>
    </source>
</evidence>
<dbReference type="InterPro" id="IPR051449">
    <property type="entry name" value="ABC-2_transporter_component"/>
</dbReference>
<keyword evidence="5 8" id="KW-0812">Transmembrane</keyword>
<keyword evidence="4" id="KW-1003">Cell membrane</keyword>
<evidence type="ECO:0000256" key="6">
    <source>
        <dbReference type="ARBA" id="ARBA00022989"/>
    </source>
</evidence>
<organism evidence="10 11">
    <name type="scientific">Helicobacter japonicus</name>
    <dbReference type="NCBI Taxonomy" id="425400"/>
    <lineage>
        <taxon>Bacteria</taxon>
        <taxon>Pseudomonadati</taxon>
        <taxon>Campylobacterota</taxon>
        <taxon>Epsilonproteobacteria</taxon>
        <taxon>Campylobacterales</taxon>
        <taxon>Helicobacteraceae</taxon>
        <taxon>Helicobacter</taxon>
    </lineage>
</organism>
<dbReference type="GO" id="GO:0005886">
    <property type="term" value="C:plasma membrane"/>
    <property type="evidence" value="ECO:0007669"/>
    <property type="project" value="UniProtKB-SubCell"/>
</dbReference>
<evidence type="ECO:0000256" key="1">
    <source>
        <dbReference type="ARBA" id="ARBA00004651"/>
    </source>
</evidence>
<dbReference type="PANTHER" id="PTHR30294:SF29">
    <property type="entry name" value="MULTIDRUG ABC TRANSPORTER PERMEASE YBHS-RELATED"/>
    <property type="match status" value="1"/>
</dbReference>
<dbReference type="PROSITE" id="PS51012">
    <property type="entry name" value="ABC_TM2"/>
    <property type="match status" value="1"/>
</dbReference>